<dbReference type="Proteomes" id="UP000664317">
    <property type="component" value="Unassembled WGS sequence"/>
</dbReference>
<protein>
    <recommendedName>
        <fullName evidence="2">DUF6973 domain-containing protein</fullName>
    </recommendedName>
</protein>
<accession>A0ABS3C289</accession>
<feature type="domain" description="DUF6973" evidence="2">
    <location>
        <begin position="349"/>
        <end position="451"/>
    </location>
</feature>
<dbReference type="InterPro" id="IPR054246">
    <property type="entry name" value="DUF6973"/>
</dbReference>
<name>A0ABS3C289_9BACT</name>
<feature type="region of interest" description="Disordered" evidence="1">
    <location>
        <begin position="273"/>
        <end position="298"/>
    </location>
</feature>
<evidence type="ECO:0000259" key="2">
    <source>
        <dbReference type="Pfam" id="PF22322"/>
    </source>
</evidence>
<dbReference type="Pfam" id="PF22322">
    <property type="entry name" value="DUF6973"/>
    <property type="match status" value="1"/>
</dbReference>
<evidence type="ECO:0000313" key="3">
    <source>
        <dbReference type="EMBL" id="MBN7811052.1"/>
    </source>
</evidence>
<dbReference type="EMBL" id="JAFKCT010000003">
    <property type="protein sequence ID" value="MBN7811052.1"/>
    <property type="molecule type" value="Genomic_DNA"/>
</dbReference>
<dbReference type="RefSeq" id="WP_206577839.1">
    <property type="nucleotide sequence ID" value="NZ_JAFKCT010000003.1"/>
</dbReference>
<sequence>MGSKYFLGSDKFLIICLTNQTKPNQTKPNFALGRIFVAVILGLLVASCIEEESDQISDSLNPEIQSAKVWYEQVETLGEGSENARKFKNGKGKPNWANSKVYRQSDGKKVIEVQFDYEEIAIPEYLETEELDEKSVLQTLILFPKPDGSYVPYFLNVYPDDPEQKFERRDFVEGGYQKIPGEFNGVYWFYRWNGEFISGWRIKDGVKTHRIKEAKEGELSGKSSRMSSYSVYCYQLVTTWYQYTCMEGFGCTQPVQVGETAVYQCELVLAPPSTDPGSNGGGGGGTPPNTDGECEEPEGNLEGVTVDCYEEHELDSEEVIDYIENDLYKMLNPCEKELIRSDPKYAADAIVIYLNMIEAESKTIETFGINGWNDCSDAFRHAYWNALMTRSNGVASAALFGTAHECVVSNPNLENQMDLHNNNIGRTIASNNPSLSNSDIVGQILNSITNGELRIISNLAPSGRITLNSTLVSSLSCQIPN</sequence>
<proteinExistence type="predicted"/>
<gene>
    <name evidence="3" type="ORF">J0A68_08800</name>
</gene>
<evidence type="ECO:0000313" key="4">
    <source>
        <dbReference type="Proteomes" id="UP000664317"/>
    </source>
</evidence>
<organism evidence="3 4">
    <name type="scientific">Algoriphagus oliviformis</name>
    <dbReference type="NCBI Taxonomy" id="2811231"/>
    <lineage>
        <taxon>Bacteria</taxon>
        <taxon>Pseudomonadati</taxon>
        <taxon>Bacteroidota</taxon>
        <taxon>Cytophagia</taxon>
        <taxon>Cytophagales</taxon>
        <taxon>Cyclobacteriaceae</taxon>
        <taxon>Algoriphagus</taxon>
    </lineage>
</organism>
<keyword evidence="4" id="KW-1185">Reference proteome</keyword>
<comment type="caution">
    <text evidence="3">The sequence shown here is derived from an EMBL/GenBank/DDBJ whole genome shotgun (WGS) entry which is preliminary data.</text>
</comment>
<evidence type="ECO:0000256" key="1">
    <source>
        <dbReference type="SAM" id="MobiDB-lite"/>
    </source>
</evidence>
<reference evidence="3 4" key="1">
    <citation type="submission" date="2021-03" db="EMBL/GenBank/DDBJ databases">
        <title>novel species isolated from a fishpond in China.</title>
        <authorList>
            <person name="Lu H."/>
            <person name="Cai Z."/>
        </authorList>
    </citation>
    <scope>NUCLEOTIDE SEQUENCE [LARGE SCALE GENOMIC DNA]</scope>
    <source>
        <strain evidence="3 4">H41</strain>
    </source>
</reference>